<dbReference type="PANTHER" id="PTHR23530">
    <property type="entry name" value="TRANSPORT PROTEIN-RELATED"/>
    <property type="match status" value="1"/>
</dbReference>
<organism evidence="2 3">
    <name type="scientific">Saccharomonospora piscinae</name>
    <dbReference type="NCBI Taxonomy" id="687388"/>
    <lineage>
        <taxon>Bacteria</taxon>
        <taxon>Bacillati</taxon>
        <taxon>Actinomycetota</taxon>
        <taxon>Actinomycetes</taxon>
        <taxon>Pseudonocardiales</taxon>
        <taxon>Pseudonocardiaceae</taxon>
        <taxon>Saccharomonospora</taxon>
    </lineage>
</organism>
<keyword evidence="3" id="KW-1185">Reference proteome</keyword>
<dbReference type="InterPro" id="IPR053160">
    <property type="entry name" value="MFS_DHA3_Transporter"/>
</dbReference>
<keyword evidence="1" id="KW-0472">Membrane</keyword>
<dbReference type="PANTHER" id="PTHR23530:SF1">
    <property type="entry name" value="PERMEASE, MAJOR FACILITATOR SUPERFAMILY-RELATED"/>
    <property type="match status" value="1"/>
</dbReference>
<dbReference type="CDD" id="cd06174">
    <property type="entry name" value="MFS"/>
    <property type="match status" value="1"/>
</dbReference>
<dbReference type="SUPFAM" id="SSF103473">
    <property type="entry name" value="MFS general substrate transporter"/>
    <property type="match status" value="1"/>
</dbReference>
<gene>
    <name evidence="2" type="ORF">B1813_08820</name>
</gene>
<dbReference type="Proteomes" id="UP000192591">
    <property type="component" value="Unassembled WGS sequence"/>
</dbReference>
<proteinExistence type="predicted"/>
<dbReference type="GO" id="GO:0022857">
    <property type="term" value="F:transmembrane transporter activity"/>
    <property type="evidence" value="ECO:0007669"/>
    <property type="project" value="InterPro"/>
</dbReference>
<feature type="transmembrane region" description="Helical" evidence="1">
    <location>
        <begin position="90"/>
        <end position="112"/>
    </location>
</feature>
<dbReference type="STRING" id="1962155.B1813_08820"/>
<dbReference type="RefSeq" id="WP_252365203.1">
    <property type="nucleotide sequence ID" value="NZ_MWIH01000005.1"/>
</dbReference>
<dbReference type="Pfam" id="PF07690">
    <property type="entry name" value="MFS_1"/>
    <property type="match status" value="1"/>
</dbReference>
<dbReference type="InterPro" id="IPR011701">
    <property type="entry name" value="MFS"/>
</dbReference>
<name>A0A1V9A594_SACPI</name>
<reference evidence="2 3" key="1">
    <citation type="submission" date="2017-02" db="EMBL/GenBank/DDBJ databases">
        <title>Draft genome of Saccharomonospora sp. 154.</title>
        <authorList>
            <person name="Alonso-Carmona G.S."/>
            <person name="De La Haba R."/>
            <person name="Vera-Gargallo B."/>
            <person name="Sandoval-Trujillo A.H."/>
            <person name="Ramirez-Duran N."/>
            <person name="Ventosa A."/>
        </authorList>
    </citation>
    <scope>NUCLEOTIDE SEQUENCE [LARGE SCALE GENOMIC DNA]</scope>
    <source>
        <strain evidence="2 3">LRS4.154</strain>
    </source>
</reference>
<accession>A0A1V9A594</accession>
<comment type="caution">
    <text evidence="2">The sequence shown here is derived from an EMBL/GenBank/DDBJ whole genome shotgun (WGS) entry which is preliminary data.</text>
</comment>
<feature type="transmembrane region" description="Helical" evidence="1">
    <location>
        <begin position="245"/>
        <end position="265"/>
    </location>
</feature>
<dbReference type="EMBL" id="MWIH01000005">
    <property type="protein sequence ID" value="OQO92312.1"/>
    <property type="molecule type" value="Genomic_DNA"/>
</dbReference>
<feature type="transmembrane region" description="Helical" evidence="1">
    <location>
        <begin position="356"/>
        <end position="373"/>
    </location>
</feature>
<feature type="transmembrane region" description="Helical" evidence="1">
    <location>
        <begin position="158"/>
        <end position="175"/>
    </location>
</feature>
<dbReference type="AlphaFoldDB" id="A0A1V9A594"/>
<feature type="transmembrane region" description="Helical" evidence="1">
    <location>
        <begin position="329"/>
        <end position="350"/>
    </location>
</feature>
<dbReference type="InterPro" id="IPR036259">
    <property type="entry name" value="MFS_trans_sf"/>
</dbReference>
<keyword evidence="1" id="KW-0812">Transmembrane</keyword>
<dbReference type="Gene3D" id="1.20.1250.20">
    <property type="entry name" value="MFS general substrate transporter like domains"/>
    <property type="match status" value="1"/>
</dbReference>
<feature type="transmembrane region" description="Helical" evidence="1">
    <location>
        <begin position="272"/>
        <end position="292"/>
    </location>
</feature>
<feature type="transmembrane region" description="Helical" evidence="1">
    <location>
        <begin position="20"/>
        <end position="45"/>
    </location>
</feature>
<evidence type="ECO:0000313" key="3">
    <source>
        <dbReference type="Proteomes" id="UP000192591"/>
    </source>
</evidence>
<keyword evidence="1" id="KW-1133">Transmembrane helix</keyword>
<sequence>MLLRRLRVWALLSDTVPFYPLYALLFAGTGLSDAGISWLFVVWSVTSVLAEVPSGVLADRFSRRGAMALGGLAQAAGCVLWTAWPGALAFALGFVLWGCGGALVSGSLEALLHDGLTAAGQPERFGRVYGQLDALQLAANVPAAVAATTLFGLGGFALVGWASVGVCVASALVAARLPERRLPPDGDEADGPATYLATLRSGAAEALRNPAVRGAVVAVALLSSLDALEEYFGLLALDWGVPTQWVPLAVVGIPLAGALGSASAGRLASWRLSTLTGLFGAAVAVFGVAGLLATPVGLFGVAVFYAGYRAVLVVANARVQERVRGRARATVTSFVGLGTELACLLVYGAWAVGQAPAFTVLALLVAVALPLGLRRRPSATPRGLTTAA</sequence>
<evidence type="ECO:0000313" key="2">
    <source>
        <dbReference type="EMBL" id="OQO92312.1"/>
    </source>
</evidence>
<evidence type="ECO:0000256" key="1">
    <source>
        <dbReference type="SAM" id="Phobius"/>
    </source>
</evidence>
<protein>
    <submittedName>
        <fullName evidence="2">MFS transporter</fullName>
    </submittedName>
</protein>